<dbReference type="PANTHER" id="PTHR46221">
    <property type="entry name" value="FERM AND PDZ DOMAIN-CONTAINING PROTEIN FAMILY MEMBER"/>
    <property type="match status" value="1"/>
</dbReference>
<evidence type="ECO:0000313" key="1">
    <source>
        <dbReference type="Proteomes" id="UP000036681"/>
    </source>
</evidence>
<dbReference type="SUPFAM" id="SSF47031">
    <property type="entry name" value="Second domain of FERM"/>
    <property type="match status" value="1"/>
</dbReference>
<dbReference type="InterPro" id="IPR029071">
    <property type="entry name" value="Ubiquitin-like_domsf"/>
</dbReference>
<name>A0A0M3I8V9_ASCLU</name>
<reference evidence="2" key="1">
    <citation type="submission" date="2017-02" db="UniProtKB">
        <authorList>
            <consortium name="WormBaseParasite"/>
        </authorList>
    </citation>
    <scope>IDENTIFICATION</scope>
</reference>
<organism evidence="1 2">
    <name type="scientific">Ascaris lumbricoides</name>
    <name type="common">Giant roundworm</name>
    <dbReference type="NCBI Taxonomy" id="6252"/>
    <lineage>
        <taxon>Eukaryota</taxon>
        <taxon>Metazoa</taxon>
        <taxon>Ecdysozoa</taxon>
        <taxon>Nematoda</taxon>
        <taxon>Chromadorea</taxon>
        <taxon>Rhabditida</taxon>
        <taxon>Spirurina</taxon>
        <taxon>Ascaridomorpha</taxon>
        <taxon>Ascaridoidea</taxon>
        <taxon>Ascarididae</taxon>
        <taxon>Ascaris</taxon>
    </lineage>
</organism>
<dbReference type="SUPFAM" id="SSF54236">
    <property type="entry name" value="Ubiquitin-like"/>
    <property type="match status" value="1"/>
</dbReference>
<evidence type="ECO:0000313" key="2">
    <source>
        <dbReference type="WBParaSite" id="ALUE_0001382701-mRNA-1"/>
    </source>
</evidence>
<accession>A0A0M3I8V9</accession>
<keyword evidence="1" id="KW-1185">Reference proteome</keyword>
<dbReference type="Gene3D" id="3.10.20.90">
    <property type="entry name" value="Phosphatidylinositol 3-kinase Catalytic Subunit, Chain A, domain 1"/>
    <property type="match status" value="1"/>
</dbReference>
<protein>
    <submittedName>
        <fullName evidence="2">FERM_N_2 domain-containing protein</fullName>
    </submittedName>
</protein>
<dbReference type="Gene3D" id="1.20.80.10">
    <property type="match status" value="1"/>
</dbReference>
<dbReference type="AlphaFoldDB" id="A0A0M3I8V9"/>
<dbReference type="WBParaSite" id="ALUE_0001382701-mRNA-1">
    <property type="protein sequence ID" value="ALUE_0001382701-mRNA-1"/>
    <property type="gene ID" value="ALUE_0001382701"/>
</dbReference>
<dbReference type="PANTHER" id="PTHR46221:SF9">
    <property type="entry name" value="NON-SPECIFIC PROTEIN-TYROSINE KINASE"/>
    <property type="match status" value="1"/>
</dbReference>
<dbReference type="InterPro" id="IPR014352">
    <property type="entry name" value="FERM/acyl-CoA-bd_prot_sf"/>
</dbReference>
<sequence length="184" mass="21992">MGIDKVSFAHFALRLIQFPTTHTSNSNDCFWLHGSFTMRHVYEKYFSNSASCSQLRFELRLRFVPKDLQEMYQIQIDAFMFLHEQVLADYLAQIYKRCIKLKSTHLCFCMNRCSPTIWLRFELRLRFVPKDLQEMYQIQIDAFMFLHEQVLADYLAQVSWRIPTETAMELASLQLRRRLGNITV</sequence>
<proteinExistence type="predicted"/>
<dbReference type="InterPro" id="IPR035963">
    <property type="entry name" value="FERM_2"/>
</dbReference>
<dbReference type="Proteomes" id="UP000036681">
    <property type="component" value="Unplaced"/>
</dbReference>